<feature type="coiled-coil region" evidence="1">
    <location>
        <begin position="205"/>
        <end position="244"/>
    </location>
</feature>
<organism evidence="4 5">
    <name type="scientific">Ancylostoma ceylanicum</name>
    <dbReference type="NCBI Taxonomy" id="53326"/>
    <lineage>
        <taxon>Eukaryota</taxon>
        <taxon>Metazoa</taxon>
        <taxon>Ecdysozoa</taxon>
        <taxon>Nematoda</taxon>
        <taxon>Chromadorea</taxon>
        <taxon>Rhabditida</taxon>
        <taxon>Rhabditina</taxon>
        <taxon>Rhabditomorpha</taxon>
        <taxon>Strongyloidea</taxon>
        <taxon>Ancylostomatidae</taxon>
        <taxon>Ancylostomatinae</taxon>
        <taxon>Ancylostoma</taxon>
    </lineage>
</organism>
<dbReference type="InterPro" id="IPR037393">
    <property type="entry name" value="Bud22/SRFB1"/>
</dbReference>
<dbReference type="EMBL" id="JARK01001344">
    <property type="protein sequence ID" value="EYC28062.1"/>
    <property type="molecule type" value="Genomic_DNA"/>
</dbReference>
<evidence type="ECO:0000256" key="1">
    <source>
        <dbReference type="SAM" id="Coils"/>
    </source>
</evidence>
<keyword evidence="5" id="KW-1185">Reference proteome</keyword>
<evidence type="ECO:0000313" key="4">
    <source>
        <dbReference type="EMBL" id="EYC28062.1"/>
    </source>
</evidence>
<dbReference type="PANTHER" id="PTHR23325:SF1">
    <property type="entry name" value="SERUM RESPONSE FACTOR-BINDING PROTEIN 1"/>
    <property type="match status" value="1"/>
</dbReference>
<reference evidence="5" key="1">
    <citation type="journal article" date="2015" name="Nat. Genet.">
        <title>The genome and transcriptome of the zoonotic hookworm Ancylostoma ceylanicum identify infection-specific gene families.</title>
        <authorList>
            <person name="Schwarz E.M."/>
            <person name="Hu Y."/>
            <person name="Antoshechkin I."/>
            <person name="Miller M.M."/>
            <person name="Sternberg P.W."/>
            <person name="Aroian R.V."/>
        </authorList>
    </citation>
    <scope>NUCLEOTIDE SEQUENCE</scope>
    <source>
        <strain evidence="5">HY135</strain>
    </source>
</reference>
<comment type="caution">
    <text evidence="4">The sequence shown here is derived from an EMBL/GenBank/DDBJ whole genome shotgun (WGS) entry which is preliminary data.</text>
</comment>
<feature type="region of interest" description="Disordered" evidence="2">
    <location>
        <begin position="490"/>
        <end position="511"/>
    </location>
</feature>
<evidence type="ECO:0000313" key="5">
    <source>
        <dbReference type="Proteomes" id="UP000024635"/>
    </source>
</evidence>
<dbReference type="OrthoDB" id="3364872at2759"/>
<dbReference type="AlphaFoldDB" id="A0A016VM46"/>
<feature type="compositionally biased region" description="Basic residues" evidence="2">
    <location>
        <begin position="437"/>
        <end position="453"/>
    </location>
</feature>
<evidence type="ECO:0008006" key="6">
    <source>
        <dbReference type="Google" id="ProtNLM"/>
    </source>
</evidence>
<sequence length="544" mass="60861">MERILYYHCGTCYGFIIVIADRASVSSFFWLVIHHKIKNYFVNFSCILYTTGACACSARETISFSNFLESAVYLLSTAVAGQLLVPLPTNSLREMVKKKLRTIPKKVKSEPLTASELPRPHESEDEEDYAVADLSAIPTPKIEFVMPNLTPLDGSKKETPKKVKVPEKTEKATLSSEASTLTPEQLNIEIVHLRPIVQKARRFLSHRLVRKMKGMEARLAKKENNALKRKVQRYEEEIHSLKTIKKDDVSKFALLNKKSLDELRITDKTPVRERCLYKLACEPPVIKAVQQYRNRYPSWEVTTAYLLQRLGAQYSSTKGMALESMPSDSEGSESSEEALEIPKKKSKISKVSTAKIKEKLSKSKKQPSLILQRSGEESLSDKSDAGGSSEEDGDGVSGGSGDDEPDVEIGSDSDDNEETAAHRRELLLGPASSVRMDKKKKKKEKPSLHKKRALAIKPELSEIKSPSTVKNSTSGVRTLKKKKAMLRESKAHELTTNATESVAPSTKGLEERKKSANISLNHRVRFSYFSALNKAIRHIACHVE</sequence>
<feature type="compositionally biased region" description="Acidic residues" evidence="2">
    <location>
        <begin position="401"/>
        <end position="418"/>
    </location>
</feature>
<feature type="compositionally biased region" description="Acidic residues" evidence="2">
    <location>
        <begin position="330"/>
        <end position="339"/>
    </location>
</feature>
<feature type="compositionally biased region" description="Basic and acidic residues" evidence="2">
    <location>
        <begin position="154"/>
        <end position="171"/>
    </location>
</feature>
<feature type="region of interest" description="Disordered" evidence="2">
    <location>
        <begin position="321"/>
        <end position="345"/>
    </location>
</feature>
<dbReference type="GO" id="GO:0030490">
    <property type="term" value="P:maturation of SSU-rRNA"/>
    <property type="evidence" value="ECO:0007669"/>
    <property type="project" value="TreeGrafter"/>
</dbReference>
<dbReference type="Proteomes" id="UP000024635">
    <property type="component" value="Unassembled WGS sequence"/>
</dbReference>
<dbReference type="PANTHER" id="PTHR23325">
    <property type="entry name" value="SERUM RESPONSE FACTOR-BINDING"/>
    <property type="match status" value="1"/>
</dbReference>
<keyword evidence="3" id="KW-1133">Transmembrane helix</keyword>
<proteinExistence type="predicted"/>
<name>A0A016VM46_9BILA</name>
<accession>A0A016VM46</accession>
<keyword evidence="3" id="KW-0812">Transmembrane</keyword>
<protein>
    <recommendedName>
        <fullName evidence="6">Serum response factor-binding protein 1</fullName>
    </recommendedName>
</protein>
<feature type="transmembrane region" description="Helical" evidence="3">
    <location>
        <begin position="12"/>
        <end position="33"/>
    </location>
</feature>
<feature type="region of interest" description="Disordered" evidence="2">
    <location>
        <begin position="148"/>
        <end position="178"/>
    </location>
</feature>
<feature type="compositionally biased region" description="Basic and acidic residues" evidence="2">
    <location>
        <begin position="374"/>
        <end position="384"/>
    </location>
</feature>
<evidence type="ECO:0000256" key="2">
    <source>
        <dbReference type="SAM" id="MobiDB-lite"/>
    </source>
</evidence>
<dbReference type="GO" id="GO:0005634">
    <property type="term" value="C:nucleus"/>
    <property type="evidence" value="ECO:0007669"/>
    <property type="project" value="TreeGrafter"/>
</dbReference>
<feature type="compositionally biased region" description="Polar residues" evidence="2">
    <location>
        <begin position="494"/>
        <end position="504"/>
    </location>
</feature>
<evidence type="ECO:0000256" key="3">
    <source>
        <dbReference type="SAM" id="Phobius"/>
    </source>
</evidence>
<keyword evidence="3" id="KW-0472">Membrane</keyword>
<keyword evidence="1" id="KW-0175">Coiled coil</keyword>
<dbReference type="GO" id="GO:0030686">
    <property type="term" value="C:90S preribosome"/>
    <property type="evidence" value="ECO:0007669"/>
    <property type="project" value="TreeGrafter"/>
</dbReference>
<dbReference type="STRING" id="53326.A0A016VM46"/>
<gene>
    <name evidence="4" type="primary">Acey_s0008.g312</name>
    <name evidence="4" type="synonym">Acey-F18C12.3</name>
    <name evidence="4" type="ORF">Y032_0008g312</name>
</gene>
<feature type="region of interest" description="Disordered" evidence="2">
    <location>
        <begin position="357"/>
        <end position="453"/>
    </location>
</feature>